<feature type="compositionally biased region" description="Basic and acidic residues" evidence="1">
    <location>
        <begin position="1"/>
        <end position="27"/>
    </location>
</feature>
<name>A0A7J6WU08_THATH</name>
<comment type="caution">
    <text evidence="2">The sequence shown here is derived from an EMBL/GenBank/DDBJ whole genome shotgun (WGS) entry which is preliminary data.</text>
</comment>
<dbReference type="Proteomes" id="UP000554482">
    <property type="component" value="Unassembled WGS sequence"/>
</dbReference>
<evidence type="ECO:0000256" key="1">
    <source>
        <dbReference type="SAM" id="MobiDB-lite"/>
    </source>
</evidence>
<proteinExistence type="predicted"/>
<dbReference type="AlphaFoldDB" id="A0A7J6WU08"/>
<keyword evidence="3" id="KW-1185">Reference proteome</keyword>
<feature type="non-terminal residue" evidence="2">
    <location>
        <position position="111"/>
    </location>
</feature>
<evidence type="ECO:0000313" key="3">
    <source>
        <dbReference type="Proteomes" id="UP000554482"/>
    </source>
</evidence>
<protein>
    <submittedName>
        <fullName evidence="2">Uncharacterized protein</fullName>
    </submittedName>
</protein>
<feature type="region of interest" description="Disordered" evidence="1">
    <location>
        <begin position="1"/>
        <end position="43"/>
    </location>
</feature>
<sequence length="111" mass="12334">MEIHKIQAPGEKDQSLTHSNDAEKTDITEGESFPHSNEDNEPAQITPLAMIHVKEPHSCANTSGQEAFLLTNGESDHEVEEDDILERTEIETCSDSEVHKKAKQVTFSMST</sequence>
<evidence type="ECO:0000313" key="2">
    <source>
        <dbReference type="EMBL" id="KAF5200377.1"/>
    </source>
</evidence>
<dbReference type="EMBL" id="JABWDY010010803">
    <property type="protein sequence ID" value="KAF5200377.1"/>
    <property type="molecule type" value="Genomic_DNA"/>
</dbReference>
<reference evidence="2 3" key="1">
    <citation type="submission" date="2020-06" db="EMBL/GenBank/DDBJ databases">
        <title>Transcriptomic and genomic resources for Thalictrum thalictroides and T. hernandezii: Facilitating candidate gene discovery in an emerging model plant lineage.</title>
        <authorList>
            <person name="Arias T."/>
            <person name="Riano-Pachon D.M."/>
            <person name="Di Stilio V.S."/>
        </authorList>
    </citation>
    <scope>NUCLEOTIDE SEQUENCE [LARGE SCALE GENOMIC DNA]</scope>
    <source>
        <strain evidence="3">cv. WT478/WT964</strain>
        <tissue evidence="2">Leaves</tissue>
    </source>
</reference>
<organism evidence="2 3">
    <name type="scientific">Thalictrum thalictroides</name>
    <name type="common">Rue-anemone</name>
    <name type="synonym">Anemone thalictroides</name>
    <dbReference type="NCBI Taxonomy" id="46969"/>
    <lineage>
        <taxon>Eukaryota</taxon>
        <taxon>Viridiplantae</taxon>
        <taxon>Streptophyta</taxon>
        <taxon>Embryophyta</taxon>
        <taxon>Tracheophyta</taxon>
        <taxon>Spermatophyta</taxon>
        <taxon>Magnoliopsida</taxon>
        <taxon>Ranunculales</taxon>
        <taxon>Ranunculaceae</taxon>
        <taxon>Thalictroideae</taxon>
        <taxon>Thalictrum</taxon>
    </lineage>
</organism>
<accession>A0A7J6WU08</accession>
<gene>
    <name evidence="2" type="ORF">FRX31_010036</name>
</gene>